<sequence length="72" mass="7911">MEASSDDIYPIALFGLLLCGQNAMENDELDEKNGLLEVNYENAHNAYCRSFLQPQVSSPPESSSMQPLVSST</sequence>
<gene>
    <name evidence="3" type="ORF">CK203_048820</name>
    <name evidence="2" type="ORF">CK203_105348</name>
</gene>
<dbReference type="Proteomes" id="UP000288805">
    <property type="component" value="Unassembled WGS sequence"/>
</dbReference>
<organism evidence="3 4">
    <name type="scientific">Vitis vinifera</name>
    <name type="common">Grape</name>
    <dbReference type="NCBI Taxonomy" id="29760"/>
    <lineage>
        <taxon>Eukaryota</taxon>
        <taxon>Viridiplantae</taxon>
        <taxon>Streptophyta</taxon>
        <taxon>Embryophyta</taxon>
        <taxon>Tracheophyta</taxon>
        <taxon>Spermatophyta</taxon>
        <taxon>Magnoliopsida</taxon>
        <taxon>eudicotyledons</taxon>
        <taxon>Gunneridae</taxon>
        <taxon>Pentapetalae</taxon>
        <taxon>rosids</taxon>
        <taxon>Vitales</taxon>
        <taxon>Vitaceae</taxon>
        <taxon>Viteae</taxon>
        <taxon>Vitis</taxon>
    </lineage>
</organism>
<comment type="caution">
    <text evidence="3">The sequence shown here is derived from an EMBL/GenBank/DDBJ whole genome shotgun (WGS) entry which is preliminary data.</text>
</comment>
<name>A0A438GU27_VITVI</name>
<dbReference type="EMBL" id="QGNW01001918">
    <property type="protein sequence ID" value="RVW28085.1"/>
    <property type="molecule type" value="Genomic_DNA"/>
</dbReference>
<protein>
    <submittedName>
        <fullName evidence="3">Uncharacterized protein</fullName>
    </submittedName>
</protein>
<dbReference type="AlphaFoldDB" id="A0A438GU27"/>
<dbReference type="EMBL" id="QGNW01000342">
    <property type="protein sequence ID" value="RVW75700.1"/>
    <property type="molecule type" value="Genomic_DNA"/>
</dbReference>
<feature type="region of interest" description="Disordered" evidence="1">
    <location>
        <begin position="53"/>
        <end position="72"/>
    </location>
</feature>
<evidence type="ECO:0000313" key="4">
    <source>
        <dbReference type="Proteomes" id="UP000288805"/>
    </source>
</evidence>
<accession>A0A438GU27</accession>
<evidence type="ECO:0000313" key="2">
    <source>
        <dbReference type="EMBL" id="RVW28085.1"/>
    </source>
</evidence>
<proteinExistence type="predicted"/>
<evidence type="ECO:0000313" key="3">
    <source>
        <dbReference type="EMBL" id="RVW75700.1"/>
    </source>
</evidence>
<reference evidence="3 4" key="1">
    <citation type="journal article" date="2018" name="PLoS Genet.">
        <title>Population sequencing reveals clonal diversity and ancestral inbreeding in the grapevine cultivar Chardonnay.</title>
        <authorList>
            <person name="Roach M.J."/>
            <person name="Johnson D.L."/>
            <person name="Bohlmann J."/>
            <person name="van Vuuren H.J."/>
            <person name="Jones S.J."/>
            <person name="Pretorius I.S."/>
            <person name="Schmidt S.A."/>
            <person name="Borneman A.R."/>
        </authorList>
    </citation>
    <scope>NUCLEOTIDE SEQUENCE [LARGE SCALE GENOMIC DNA]</scope>
    <source>
        <strain evidence="4">cv. Chardonnay</strain>
        <strain evidence="3">I10V1</strain>
        <tissue evidence="3">Leaf</tissue>
    </source>
</reference>
<evidence type="ECO:0000256" key="1">
    <source>
        <dbReference type="SAM" id="MobiDB-lite"/>
    </source>
</evidence>